<dbReference type="AlphaFoldDB" id="A0AAW0IMS2"/>
<gene>
    <name evidence="1" type="primary">NTR2_1</name>
    <name evidence="1" type="ORF">CFP56_001129</name>
</gene>
<protein>
    <submittedName>
        <fullName evidence="1">Thioredoxin reductase 2</fullName>
    </submittedName>
</protein>
<proteinExistence type="predicted"/>
<evidence type="ECO:0000313" key="2">
    <source>
        <dbReference type="Proteomes" id="UP000237347"/>
    </source>
</evidence>
<dbReference type="Gene3D" id="3.50.50.60">
    <property type="entry name" value="FAD/NAD(P)-binding domain"/>
    <property type="match status" value="1"/>
</dbReference>
<dbReference type="EMBL" id="PKMF04000982">
    <property type="protein sequence ID" value="KAK7815742.1"/>
    <property type="molecule type" value="Genomic_DNA"/>
</dbReference>
<keyword evidence="2" id="KW-1185">Reference proteome</keyword>
<organism evidence="1 2">
    <name type="scientific">Quercus suber</name>
    <name type="common">Cork oak</name>
    <dbReference type="NCBI Taxonomy" id="58331"/>
    <lineage>
        <taxon>Eukaryota</taxon>
        <taxon>Viridiplantae</taxon>
        <taxon>Streptophyta</taxon>
        <taxon>Embryophyta</taxon>
        <taxon>Tracheophyta</taxon>
        <taxon>Spermatophyta</taxon>
        <taxon>Magnoliopsida</taxon>
        <taxon>eudicotyledons</taxon>
        <taxon>Gunneridae</taxon>
        <taxon>Pentapetalae</taxon>
        <taxon>rosids</taxon>
        <taxon>fabids</taxon>
        <taxon>Fagales</taxon>
        <taxon>Fagaceae</taxon>
        <taxon>Quercus</taxon>
    </lineage>
</organism>
<evidence type="ECO:0000313" key="1">
    <source>
        <dbReference type="EMBL" id="KAK7815742.1"/>
    </source>
</evidence>
<reference evidence="1 2" key="1">
    <citation type="journal article" date="2018" name="Sci. Data">
        <title>The draft genome sequence of cork oak.</title>
        <authorList>
            <person name="Ramos A.M."/>
            <person name="Usie A."/>
            <person name="Barbosa P."/>
            <person name="Barros P.M."/>
            <person name="Capote T."/>
            <person name="Chaves I."/>
            <person name="Simoes F."/>
            <person name="Abreu I."/>
            <person name="Carrasquinho I."/>
            <person name="Faro C."/>
            <person name="Guimaraes J.B."/>
            <person name="Mendonca D."/>
            <person name="Nobrega F."/>
            <person name="Rodrigues L."/>
            <person name="Saibo N.J.M."/>
            <person name="Varela M.C."/>
            <person name="Egas C."/>
            <person name="Matos J."/>
            <person name="Miguel C.M."/>
            <person name="Oliveira M.M."/>
            <person name="Ricardo C.P."/>
            <person name="Goncalves S."/>
        </authorList>
    </citation>
    <scope>NUCLEOTIDE SEQUENCE [LARGE SCALE GENOMIC DNA]</scope>
    <source>
        <strain evidence="2">cv. HL8</strain>
    </source>
</reference>
<dbReference type="SUPFAM" id="SSF51905">
    <property type="entry name" value="FAD/NAD(P)-binding domain"/>
    <property type="match status" value="1"/>
</dbReference>
<comment type="caution">
    <text evidence="1">The sequence shown here is derived from an EMBL/GenBank/DDBJ whole genome shotgun (WGS) entry which is preliminary data.</text>
</comment>
<name>A0AAW0IMS2_QUESU</name>
<sequence length="96" mass="10281">MEVFQQEYSTFAAKRGSKFVRKASNSTAPTVAPTSTPGQASSFATAISTTAMDDLHTLKTRLCIIGSGPAAHTAAIYASRAKLKPILFEGDRNFIR</sequence>
<accession>A0AAW0IMS2</accession>
<dbReference type="InterPro" id="IPR036188">
    <property type="entry name" value="FAD/NAD-bd_sf"/>
</dbReference>
<dbReference type="Proteomes" id="UP000237347">
    <property type="component" value="Unassembled WGS sequence"/>
</dbReference>